<feature type="domain" description="Mammalian cell entry C-terminal" evidence="4">
    <location>
        <begin position="116"/>
        <end position="281"/>
    </location>
</feature>
<dbReference type="AlphaFoldDB" id="A0A9P9Z8V2"/>
<feature type="domain" description="Mce/MlaD" evidence="3">
    <location>
        <begin position="37"/>
        <end position="110"/>
    </location>
</feature>
<dbReference type="InterPro" id="IPR024516">
    <property type="entry name" value="Mce_C"/>
</dbReference>
<proteinExistence type="predicted"/>
<dbReference type="InterPro" id="IPR005693">
    <property type="entry name" value="Mce"/>
</dbReference>
<evidence type="ECO:0008006" key="7">
    <source>
        <dbReference type="Google" id="ProtNLM"/>
    </source>
</evidence>
<sequence length="538" mass="55221">MGLVAAALGLSLVTGCSGSVYDLPLPGGPKVGDDAMTVHVRFRDVLDLVPNSLVKVNDVSVGKVTAIDLKGYTADVTLKLPKDTDLPDNAEATIRQTSLLGEKFVSLAPPADPEGRLAGGDTIPLSRSGRNPEVEEVFGALSLLLNGGGVAQLRTIAAELNNALGGRESDVRDTLEQLRQFTGQLDARKQQVVDAIESLNRLALAAKRQDSTIKLTLDELPSSIASINRQRGDLVKTLKALDNLSVVGVRVIKQTKANTITTLRDLGPVLDKLADAGSAFPRSIQVGLTYPFVDEAVGRSPTVARNLHFGDYVNLDANLDINADFLNAGCKFLVGQLTQLGKELGVPQDQVPSFILGTLSALSSQLSGGCDALTDGLGSLTSVLGPVLQQVLGALGISKPLDVINGVLTRLTGGTTASPAAGAQQQLQSLTQRQSNGGGLLGGILGGGSSSSSAKKSPSSKSSGSAGSGSSSSTSSGGMLGGLFGIFGRTVTGYDVTKAVRQGNGEVGDVLMGPVGDAEQIGYNSTLGALLLQGVSSK</sequence>
<gene>
    <name evidence="5" type="ORF">LUZ63_020251</name>
</gene>
<keyword evidence="6" id="KW-1185">Reference proteome</keyword>
<dbReference type="Pfam" id="PF11887">
    <property type="entry name" value="Mce4_CUP1"/>
    <property type="match status" value="1"/>
</dbReference>
<dbReference type="Pfam" id="PF02470">
    <property type="entry name" value="MlaD"/>
    <property type="match status" value="1"/>
</dbReference>
<dbReference type="NCBIfam" id="TIGR00996">
    <property type="entry name" value="Mtu_fam_mce"/>
    <property type="match status" value="1"/>
</dbReference>
<dbReference type="PANTHER" id="PTHR33371">
    <property type="entry name" value="INTERMEMBRANE PHOSPHOLIPID TRANSPORT SYSTEM BINDING PROTEIN MLAD-RELATED"/>
    <property type="match status" value="1"/>
</dbReference>
<reference evidence="5" key="1">
    <citation type="journal article" date="2022" name="Cell">
        <title>Repeat-based holocentromeres influence genome architecture and karyotype evolution.</title>
        <authorList>
            <person name="Hofstatter P.G."/>
            <person name="Thangavel G."/>
            <person name="Lux T."/>
            <person name="Neumann P."/>
            <person name="Vondrak T."/>
            <person name="Novak P."/>
            <person name="Zhang M."/>
            <person name="Costa L."/>
            <person name="Castellani M."/>
            <person name="Scott A."/>
            <person name="Toegelov H."/>
            <person name="Fuchs J."/>
            <person name="Mata-Sucre Y."/>
            <person name="Dias Y."/>
            <person name="Vanzela A.L.L."/>
            <person name="Huettel B."/>
            <person name="Almeida C.C.S."/>
            <person name="Simkova H."/>
            <person name="Souza G."/>
            <person name="Pedrosa-Harand A."/>
            <person name="Macas J."/>
            <person name="Mayer K.F.X."/>
            <person name="Houben A."/>
            <person name="Marques A."/>
        </authorList>
    </citation>
    <scope>NUCLEOTIDE SEQUENCE</scope>
    <source>
        <strain evidence="5">RhyBre1mFocal</strain>
    </source>
</reference>
<protein>
    <recommendedName>
        <fullName evidence="7">MCE family protein</fullName>
    </recommendedName>
</protein>
<dbReference type="InterPro" id="IPR052336">
    <property type="entry name" value="MlaD_Phospholipid_Transporter"/>
</dbReference>
<dbReference type="Proteomes" id="UP001151287">
    <property type="component" value="Unassembled WGS sequence"/>
</dbReference>
<evidence type="ECO:0000259" key="3">
    <source>
        <dbReference type="Pfam" id="PF02470"/>
    </source>
</evidence>
<feature type="chain" id="PRO_5040391867" description="MCE family protein" evidence="2">
    <location>
        <begin position="19"/>
        <end position="538"/>
    </location>
</feature>
<dbReference type="InterPro" id="IPR003399">
    <property type="entry name" value="Mce/MlaD"/>
</dbReference>
<evidence type="ECO:0000313" key="5">
    <source>
        <dbReference type="EMBL" id="KAJ1684496.1"/>
    </source>
</evidence>
<evidence type="ECO:0000313" key="6">
    <source>
        <dbReference type="Proteomes" id="UP001151287"/>
    </source>
</evidence>
<evidence type="ECO:0000256" key="1">
    <source>
        <dbReference type="SAM" id="MobiDB-lite"/>
    </source>
</evidence>
<feature type="signal peptide" evidence="2">
    <location>
        <begin position="1"/>
        <end position="18"/>
    </location>
</feature>
<dbReference type="PANTHER" id="PTHR33371:SF15">
    <property type="entry name" value="LIPOPROTEIN LPRN"/>
    <property type="match status" value="1"/>
</dbReference>
<evidence type="ECO:0000256" key="2">
    <source>
        <dbReference type="SAM" id="SignalP"/>
    </source>
</evidence>
<dbReference type="EMBL" id="JAMQYH010000029">
    <property type="protein sequence ID" value="KAJ1684496.1"/>
    <property type="molecule type" value="Genomic_DNA"/>
</dbReference>
<feature type="region of interest" description="Disordered" evidence="1">
    <location>
        <begin position="447"/>
        <end position="476"/>
    </location>
</feature>
<feature type="compositionally biased region" description="Low complexity" evidence="1">
    <location>
        <begin position="450"/>
        <end position="476"/>
    </location>
</feature>
<name>A0A9P9Z8V2_9POAL</name>
<evidence type="ECO:0000259" key="4">
    <source>
        <dbReference type="Pfam" id="PF11887"/>
    </source>
</evidence>
<organism evidence="5 6">
    <name type="scientific">Rhynchospora breviuscula</name>
    <dbReference type="NCBI Taxonomy" id="2022672"/>
    <lineage>
        <taxon>Eukaryota</taxon>
        <taxon>Viridiplantae</taxon>
        <taxon>Streptophyta</taxon>
        <taxon>Embryophyta</taxon>
        <taxon>Tracheophyta</taxon>
        <taxon>Spermatophyta</taxon>
        <taxon>Magnoliopsida</taxon>
        <taxon>Liliopsida</taxon>
        <taxon>Poales</taxon>
        <taxon>Cyperaceae</taxon>
        <taxon>Cyperoideae</taxon>
        <taxon>Rhynchosporeae</taxon>
        <taxon>Rhynchospora</taxon>
    </lineage>
</organism>
<comment type="caution">
    <text evidence="5">The sequence shown here is derived from an EMBL/GenBank/DDBJ whole genome shotgun (WGS) entry which is preliminary data.</text>
</comment>
<keyword evidence="2" id="KW-0732">Signal</keyword>
<dbReference type="GO" id="GO:0005576">
    <property type="term" value="C:extracellular region"/>
    <property type="evidence" value="ECO:0007669"/>
    <property type="project" value="TreeGrafter"/>
</dbReference>
<accession>A0A9P9Z8V2</accession>